<reference evidence="1" key="1">
    <citation type="submission" date="2014-12" db="EMBL/GenBank/DDBJ databases">
        <title>Insight into the proteome of Arion vulgaris.</title>
        <authorList>
            <person name="Aradska J."/>
            <person name="Bulat T."/>
            <person name="Smidak R."/>
            <person name="Sarate P."/>
            <person name="Gangsoo J."/>
            <person name="Sialana F."/>
            <person name="Bilban M."/>
            <person name="Lubec G."/>
        </authorList>
    </citation>
    <scope>NUCLEOTIDE SEQUENCE</scope>
    <source>
        <tissue evidence="1">Skin</tissue>
    </source>
</reference>
<dbReference type="EMBL" id="HACG01037062">
    <property type="protein sequence ID" value="CEK83927.1"/>
    <property type="molecule type" value="Transcribed_RNA"/>
</dbReference>
<name>A0A0B7ATM9_9EUPU</name>
<evidence type="ECO:0000313" key="1">
    <source>
        <dbReference type="EMBL" id="CEK83927.1"/>
    </source>
</evidence>
<protein>
    <submittedName>
        <fullName evidence="1">Uncharacterized protein</fullName>
    </submittedName>
</protein>
<dbReference type="AlphaFoldDB" id="A0A0B7ATM9"/>
<organism evidence="1">
    <name type="scientific">Arion vulgaris</name>
    <dbReference type="NCBI Taxonomy" id="1028688"/>
    <lineage>
        <taxon>Eukaryota</taxon>
        <taxon>Metazoa</taxon>
        <taxon>Spiralia</taxon>
        <taxon>Lophotrochozoa</taxon>
        <taxon>Mollusca</taxon>
        <taxon>Gastropoda</taxon>
        <taxon>Heterobranchia</taxon>
        <taxon>Euthyneura</taxon>
        <taxon>Panpulmonata</taxon>
        <taxon>Eupulmonata</taxon>
        <taxon>Stylommatophora</taxon>
        <taxon>Helicina</taxon>
        <taxon>Arionoidea</taxon>
        <taxon>Arionidae</taxon>
        <taxon>Arion</taxon>
    </lineage>
</organism>
<sequence>MILEVHGATNHVLLESTWCPVHLFHIDYILHSLFESYTKCLCVCHSTCEEMNWSSNTLGYRNVKCQALNAKATG</sequence>
<feature type="non-terminal residue" evidence="1">
    <location>
        <position position="74"/>
    </location>
</feature>
<proteinExistence type="predicted"/>
<accession>A0A0B7ATM9</accession>
<gene>
    <name evidence="1" type="primary">ORF139782</name>
</gene>